<evidence type="ECO:0000256" key="1">
    <source>
        <dbReference type="SAM" id="MobiDB-lite"/>
    </source>
</evidence>
<keyword evidence="3" id="KW-1185">Reference proteome</keyword>
<protein>
    <submittedName>
        <fullName evidence="2">Uncharacterized protein</fullName>
    </submittedName>
</protein>
<sequence length="180" mass="20441">MYNSLSSLTFVHSFIDSKFGGNREPLSICCLAAAQTQPVSLFDYLKPDCKPITVKSKQHSDSDLKSGNGLSAQYWLLFPGPVLLERHNRDSRYEPFVEEVTLQGYVGYVHIQLPDGTETAVSIRHLAPVGDYGESIHQRDLKERVFENRRPENQAHQQRKVVVNEGDQMSRMDKNDCEIS</sequence>
<dbReference type="EMBL" id="JARBHB010000008">
    <property type="protein sequence ID" value="KAJ8877432.1"/>
    <property type="molecule type" value="Genomic_DNA"/>
</dbReference>
<comment type="caution">
    <text evidence="2">The sequence shown here is derived from an EMBL/GenBank/DDBJ whole genome shotgun (WGS) entry which is preliminary data.</text>
</comment>
<organism evidence="2 3">
    <name type="scientific">Dryococelus australis</name>
    <dbReference type="NCBI Taxonomy" id="614101"/>
    <lineage>
        <taxon>Eukaryota</taxon>
        <taxon>Metazoa</taxon>
        <taxon>Ecdysozoa</taxon>
        <taxon>Arthropoda</taxon>
        <taxon>Hexapoda</taxon>
        <taxon>Insecta</taxon>
        <taxon>Pterygota</taxon>
        <taxon>Neoptera</taxon>
        <taxon>Polyneoptera</taxon>
        <taxon>Phasmatodea</taxon>
        <taxon>Verophasmatodea</taxon>
        <taxon>Anareolatae</taxon>
        <taxon>Phasmatidae</taxon>
        <taxon>Eurycanthinae</taxon>
        <taxon>Dryococelus</taxon>
    </lineage>
</organism>
<accession>A0ABQ9GZK4</accession>
<evidence type="ECO:0000313" key="3">
    <source>
        <dbReference type="Proteomes" id="UP001159363"/>
    </source>
</evidence>
<name>A0ABQ9GZK4_9NEOP</name>
<feature type="region of interest" description="Disordered" evidence="1">
    <location>
        <begin position="147"/>
        <end position="180"/>
    </location>
</feature>
<proteinExistence type="predicted"/>
<feature type="compositionally biased region" description="Basic and acidic residues" evidence="1">
    <location>
        <begin position="168"/>
        <end position="180"/>
    </location>
</feature>
<reference evidence="2 3" key="1">
    <citation type="submission" date="2023-02" db="EMBL/GenBank/DDBJ databases">
        <title>LHISI_Scaffold_Assembly.</title>
        <authorList>
            <person name="Stuart O.P."/>
            <person name="Cleave R."/>
            <person name="Magrath M.J.L."/>
            <person name="Mikheyev A.S."/>
        </authorList>
    </citation>
    <scope>NUCLEOTIDE SEQUENCE [LARGE SCALE GENOMIC DNA]</scope>
    <source>
        <strain evidence="2">Daus_M_001</strain>
        <tissue evidence="2">Leg muscle</tissue>
    </source>
</reference>
<dbReference type="Proteomes" id="UP001159363">
    <property type="component" value="Chromosome 7"/>
</dbReference>
<gene>
    <name evidence="2" type="ORF">PR048_021886</name>
</gene>
<evidence type="ECO:0000313" key="2">
    <source>
        <dbReference type="EMBL" id="KAJ8877432.1"/>
    </source>
</evidence>